<feature type="transmembrane region" description="Helical" evidence="2">
    <location>
        <begin position="519"/>
        <end position="541"/>
    </location>
</feature>
<feature type="transmembrane region" description="Helical" evidence="2">
    <location>
        <begin position="242"/>
        <end position="260"/>
    </location>
</feature>
<sequence>MLVWYMVAASFFMLLRGLVATVISLINTVFWMAVVFSTAGPMMLSGLYEARLDRRVVSGMLKAIKNGQDGGRERFYRRVGGLYVILVGNLEFGREMNIPGDGVGNEGERGEERKDSGKCVESEIVEFGTGDRGDVVERSVWDDINTLVKPRDLIEAEDADADARSRGRTLSKDFVEHLTKLQINYRKTTETRLKAMLDCQASFGAVIGAAVVFFVGSFLFSVVQNLTTIGDNDTSHALAFGMWWMIVPHVAIVSGCLLAGNNPNTLEVIICSVREPWNRQESTGKGWWRSWWQRYYSSVYVPVRMVERGMNKRLWVRRLVREYPLPKPGATPTQGVAEEEDELDIELDLWDWVIMSVIVVFLMGAPFVLAYLTSFFTPAMGLSCRAFTILLYFLFQVCYMAIWGWDFYTMTLTMLWRTTSEKLAQSTNRDIERNRRKSSTSSTSPSSKVPQPSPLIHKLLLGFVIFGSTFTSVFGTCFQLIGLYRNCLCYMPMKYWRSGDFSFGVSSNTADDILWAKRVWLPTGITSIALMVMTCYIGWWYQRHWRVQFREVVRLLLNPSMVEGCVVGNDGKEGGDGIPREQVL</sequence>
<name>A0A9N9Q2F6_9HELO</name>
<feature type="transmembrane region" description="Helical" evidence="2">
    <location>
        <begin position="201"/>
        <end position="222"/>
    </location>
</feature>
<comment type="caution">
    <text evidence="3">The sequence shown here is derived from an EMBL/GenBank/DDBJ whole genome shotgun (WGS) entry which is preliminary data.</text>
</comment>
<keyword evidence="2" id="KW-1133">Transmembrane helix</keyword>
<dbReference type="Proteomes" id="UP000701801">
    <property type="component" value="Unassembled WGS sequence"/>
</dbReference>
<organism evidence="3 4">
    <name type="scientific">Hymenoscyphus albidus</name>
    <dbReference type="NCBI Taxonomy" id="595503"/>
    <lineage>
        <taxon>Eukaryota</taxon>
        <taxon>Fungi</taxon>
        <taxon>Dikarya</taxon>
        <taxon>Ascomycota</taxon>
        <taxon>Pezizomycotina</taxon>
        <taxon>Leotiomycetes</taxon>
        <taxon>Helotiales</taxon>
        <taxon>Helotiaceae</taxon>
        <taxon>Hymenoscyphus</taxon>
    </lineage>
</organism>
<feature type="transmembrane region" description="Helical" evidence="2">
    <location>
        <begin position="30"/>
        <end position="48"/>
    </location>
</feature>
<keyword evidence="4" id="KW-1185">Reference proteome</keyword>
<feature type="transmembrane region" description="Helical" evidence="2">
    <location>
        <begin position="459"/>
        <end position="484"/>
    </location>
</feature>
<evidence type="ECO:0000256" key="1">
    <source>
        <dbReference type="SAM" id="MobiDB-lite"/>
    </source>
</evidence>
<feature type="transmembrane region" description="Helical" evidence="2">
    <location>
        <begin position="386"/>
        <end position="408"/>
    </location>
</feature>
<accession>A0A9N9Q2F6</accession>
<gene>
    <name evidence="3" type="ORF">HYALB_00010852</name>
</gene>
<keyword evidence="2" id="KW-0472">Membrane</keyword>
<dbReference type="OrthoDB" id="5392263at2759"/>
<evidence type="ECO:0000256" key="2">
    <source>
        <dbReference type="SAM" id="Phobius"/>
    </source>
</evidence>
<keyword evidence="2" id="KW-0812">Transmembrane</keyword>
<dbReference type="EMBL" id="CAJVRM010000052">
    <property type="protein sequence ID" value="CAG8972689.1"/>
    <property type="molecule type" value="Genomic_DNA"/>
</dbReference>
<reference evidence="3" key="1">
    <citation type="submission" date="2021-07" db="EMBL/GenBank/DDBJ databases">
        <authorList>
            <person name="Durling M."/>
        </authorList>
    </citation>
    <scope>NUCLEOTIDE SEQUENCE</scope>
</reference>
<evidence type="ECO:0000313" key="4">
    <source>
        <dbReference type="Proteomes" id="UP000701801"/>
    </source>
</evidence>
<feature type="transmembrane region" description="Helical" evidence="2">
    <location>
        <begin position="352"/>
        <end position="374"/>
    </location>
</feature>
<dbReference type="AlphaFoldDB" id="A0A9N9Q2F6"/>
<evidence type="ECO:0000313" key="3">
    <source>
        <dbReference type="EMBL" id="CAG8972689.1"/>
    </source>
</evidence>
<proteinExistence type="predicted"/>
<protein>
    <submittedName>
        <fullName evidence="3">Uncharacterized protein</fullName>
    </submittedName>
</protein>
<feature type="compositionally biased region" description="Low complexity" evidence="1">
    <location>
        <begin position="439"/>
        <end position="450"/>
    </location>
</feature>
<feature type="region of interest" description="Disordered" evidence="1">
    <location>
        <begin position="426"/>
        <end position="451"/>
    </location>
</feature>